<accession>A0A8X6KFI3</accession>
<proteinExistence type="predicted"/>
<dbReference type="Proteomes" id="UP000887116">
    <property type="component" value="Unassembled WGS sequence"/>
</dbReference>
<comment type="caution">
    <text evidence="1">The sequence shown here is derived from an EMBL/GenBank/DDBJ whole genome shotgun (WGS) entry which is preliminary data.</text>
</comment>
<organism evidence="1 2">
    <name type="scientific">Trichonephila clavata</name>
    <name type="common">Joro spider</name>
    <name type="synonym">Nephila clavata</name>
    <dbReference type="NCBI Taxonomy" id="2740835"/>
    <lineage>
        <taxon>Eukaryota</taxon>
        <taxon>Metazoa</taxon>
        <taxon>Ecdysozoa</taxon>
        <taxon>Arthropoda</taxon>
        <taxon>Chelicerata</taxon>
        <taxon>Arachnida</taxon>
        <taxon>Araneae</taxon>
        <taxon>Araneomorphae</taxon>
        <taxon>Entelegynae</taxon>
        <taxon>Araneoidea</taxon>
        <taxon>Nephilidae</taxon>
        <taxon>Trichonephila</taxon>
    </lineage>
</organism>
<evidence type="ECO:0000313" key="2">
    <source>
        <dbReference type="Proteomes" id="UP000887116"/>
    </source>
</evidence>
<sequence>MAVKQPLLKSLLHRCRFGERCPLINLSPTPPNLISKRFNPKFVRHERLTLIRSNIPYQIEQWITDPGITNSSTLMRVG</sequence>
<protein>
    <submittedName>
        <fullName evidence="1">Uncharacterized protein</fullName>
    </submittedName>
</protein>
<evidence type="ECO:0000313" key="1">
    <source>
        <dbReference type="EMBL" id="GFQ70383.1"/>
    </source>
</evidence>
<keyword evidence="2" id="KW-1185">Reference proteome</keyword>
<reference evidence="1" key="1">
    <citation type="submission" date="2020-07" db="EMBL/GenBank/DDBJ databases">
        <title>Multicomponent nature underlies the extraordinary mechanical properties of spider dragline silk.</title>
        <authorList>
            <person name="Kono N."/>
            <person name="Nakamura H."/>
            <person name="Mori M."/>
            <person name="Yoshida Y."/>
            <person name="Ohtoshi R."/>
            <person name="Malay A.D."/>
            <person name="Moran D.A.P."/>
            <person name="Tomita M."/>
            <person name="Numata K."/>
            <person name="Arakawa K."/>
        </authorList>
    </citation>
    <scope>NUCLEOTIDE SEQUENCE</scope>
</reference>
<dbReference type="EMBL" id="BMAO01020859">
    <property type="protein sequence ID" value="GFQ70383.1"/>
    <property type="molecule type" value="Genomic_DNA"/>
</dbReference>
<name>A0A8X6KFI3_TRICU</name>
<dbReference type="AlphaFoldDB" id="A0A8X6KFI3"/>
<gene>
    <name evidence="1" type="ORF">TNCT_399601</name>
</gene>